<sequence>MVMVARIGTDAPDYLILVTVKYLADCWIILFYRCLINTNISPLLPAAVSVVYSAFSHYRTGYH</sequence>
<organism evidence="1">
    <name type="scientific">Rhizophora mucronata</name>
    <name type="common">Asiatic mangrove</name>
    <dbReference type="NCBI Taxonomy" id="61149"/>
    <lineage>
        <taxon>Eukaryota</taxon>
        <taxon>Viridiplantae</taxon>
        <taxon>Streptophyta</taxon>
        <taxon>Embryophyta</taxon>
        <taxon>Tracheophyta</taxon>
        <taxon>Spermatophyta</taxon>
        <taxon>Magnoliopsida</taxon>
        <taxon>eudicotyledons</taxon>
        <taxon>Gunneridae</taxon>
        <taxon>Pentapetalae</taxon>
        <taxon>rosids</taxon>
        <taxon>fabids</taxon>
        <taxon>Malpighiales</taxon>
        <taxon>Rhizophoraceae</taxon>
        <taxon>Rhizophora</taxon>
    </lineage>
</organism>
<reference evidence="1" key="1">
    <citation type="submission" date="2018-02" db="EMBL/GenBank/DDBJ databases">
        <title>Rhizophora mucronata_Transcriptome.</title>
        <authorList>
            <person name="Meera S.P."/>
            <person name="Sreeshan A."/>
            <person name="Augustine A."/>
        </authorList>
    </citation>
    <scope>NUCLEOTIDE SEQUENCE</scope>
    <source>
        <tissue evidence="1">Leaf</tissue>
    </source>
</reference>
<accession>A0A2P2PQJ1</accession>
<dbReference type="AlphaFoldDB" id="A0A2P2PQJ1"/>
<protein>
    <submittedName>
        <fullName evidence="1">Uncharacterized protein</fullName>
    </submittedName>
</protein>
<dbReference type="EMBL" id="GGEC01076514">
    <property type="protein sequence ID" value="MBX56998.1"/>
    <property type="molecule type" value="Transcribed_RNA"/>
</dbReference>
<name>A0A2P2PQJ1_RHIMU</name>
<proteinExistence type="predicted"/>
<evidence type="ECO:0000313" key="1">
    <source>
        <dbReference type="EMBL" id="MBX56998.1"/>
    </source>
</evidence>